<evidence type="ECO:0000313" key="1">
    <source>
        <dbReference type="EMBL" id="KAI9460092.1"/>
    </source>
</evidence>
<dbReference type="EMBL" id="JAGFNK010000191">
    <property type="protein sequence ID" value="KAI9460092.1"/>
    <property type="molecule type" value="Genomic_DNA"/>
</dbReference>
<keyword evidence="2" id="KW-1185">Reference proteome</keyword>
<accession>A0ACC0U2U8</accession>
<protein>
    <submittedName>
        <fullName evidence="1">Uncharacterized protein</fullName>
    </submittedName>
</protein>
<dbReference type="Proteomes" id="UP001207468">
    <property type="component" value="Unassembled WGS sequence"/>
</dbReference>
<comment type="caution">
    <text evidence="1">The sequence shown here is derived from an EMBL/GenBank/DDBJ whole genome shotgun (WGS) entry which is preliminary data.</text>
</comment>
<evidence type="ECO:0000313" key="2">
    <source>
        <dbReference type="Proteomes" id="UP001207468"/>
    </source>
</evidence>
<feature type="non-terminal residue" evidence="1">
    <location>
        <position position="124"/>
    </location>
</feature>
<organism evidence="1 2">
    <name type="scientific">Russula earlei</name>
    <dbReference type="NCBI Taxonomy" id="71964"/>
    <lineage>
        <taxon>Eukaryota</taxon>
        <taxon>Fungi</taxon>
        <taxon>Dikarya</taxon>
        <taxon>Basidiomycota</taxon>
        <taxon>Agaricomycotina</taxon>
        <taxon>Agaricomycetes</taxon>
        <taxon>Russulales</taxon>
        <taxon>Russulaceae</taxon>
        <taxon>Russula</taxon>
    </lineage>
</organism>
<sequence length="124" mass="14024">MSTLQVLHLGFQSPQSRPDPTTRPRPPLARSVLPALAVLLFRGVHEYFEDLLTQIEAPLKRNATLSMALDFVVPQLNQLFSRAEPFKTCDRAFVYTSCDNVRRRCHMGQLKCVSQLGGSQIRVQ</sequence>
<gene>
    <name evidence="1" type="ORF">F5148DRAFT_1377423</name>
</gene>
<name>A0ACC0U2U8_9AGAM</name>
<proteinExistence type="predicted"/>
<reference evidence="1" key="1">
    <citation type="submission" date="2021-03" db="EMBL/GenBank/DDBJ databases">
        <title>Evolutionary priming and transition to the ectomycorrhizal habit in an iconic lineage of mushroom-forming fungi: is preadaptation a requirement?</title>
        <authorList>
            <consortium name="DOE Joint Genome Institute"/>
            <person name="Looney B.P."/>
            <person name="Miyauchi S."/>
            <person name="Morin E."/>
            <person name="Drula E."/>
            <person name="Courty P.E."/>
            <person name="Chicoki N."/>
            <person name="Fauchery L."/>
            <person name="Kohler A."/>
            <person name="Kuo A."/>
            <person name="LaButti K."/>
            <person name="Pangilinan J."/>
            <person name="Lipzen A."/>
            <person name="Riley R."/>
            <person name="Andreopoulos W."/>
            <person name="He G."/>
            <person name="Johnson J."/>
            <person name="Barry K.W."/>
            <person name="Grigoriev I.V."/>
            <person name="Nagy L."/>
            <person name="Hibbett D."/>
            <person name="Henrissat B."/>
            <person name="Matheny P.B."/>
            <person name="Labbe J."/>
            <person name="Martin A.F."/>
        </authorList>
    </citation>
    <scope>NUCLEOTIDE SEQUENCE</scope>
    <source>
        <strain evidence="1">BPL698</strain>
    </source>
</reference>